<dbReference type="AlphaFoldDB" id="A0AAD9PCP4"/>
<sequence>MHHLPGAVSVASQCGLQSSAVFANALHSGPSQRYGTLQGKHVEPDLSTSSPMSATTSEVDAVIADVKHKLRRRTVNIDLLSPVVDLLLHSGFKKEHIIAAVTTNPRLMSQSRSTWERTIHDLAEYGFSKEHMLPVVLGYPPVLKGNMDGLSTVLETLYSLYVPSDKANELVALCPDILQQKPKAIVSRFGLLMDVFRKADIVNLLLTNPTLLVDDWSDIMERFHYVYFRLGFEQQVMRNCQVLSRPLDHIKQRHLFLRRAGLYEKPDKHGVTTVNNPKLRQIVDTTDHEFAVNVAGMTLGEFRAFGKILQLEAEQEERDALEDEWDSDEEDSDET</sequence>
<dbReference type="EMBL" id="JAODUO010000034">
    <property type="protein sequence ID" value="KAK2192322.1"/>
    <property type="molecule type" value="Genomic_DNA"/>
</dbReference>
<name>A0AAD9PCP4_RIDPI</name>
<evidence type="ECO:0000313" key="5">
    <source>
        <dbReference type="Proteomes" id="UP001209878"/>
    </source>
</evidence>
<dbReference type="PANTHER" id="PTHR13068:SF203">
    <property type="entry name" value="TRANSCRIPTION TERMINATION FACTOR 4, MITOCHONDRIAL"/>
    <property type="match status" value="1"/>
</dbReference>
<keyword evidence="5" id="KW-1185">Reference proteome</keyword>
<dbReference type="GO" id="GO:0061668">
    <property type="term" value="P:mitochondrial ribosome assembly"/>
    <property type="evidence" value="ECO:0007669"/>
    <property type="project" value="TreeGrafter"/>
</dbReference>
<comment type="caution">
    <text evidence="4">The sequence shown here is derived from an EMBL/GenBank/DDBJ whole genome shotgun (WGS) entry which is preliminary data.</text>
</comment>
<dbReference type="GO" id="GO:0005739">
    <property type="term" value="C:mitochondrion"/>
    <property type="evidence" value="ECO:0007669"/>
    <property type="project" value="TreeGrafter"/>
</dbReference>
<dbReference type="GO" id="GO:0006390">
    <property type="term" value="P:mitochondrial transcription"/>
    <property type="evidence" value="ECO:0007669"/>
    <property type="project" value="TreeGrafter"/>
</dbReference>
<reference evidence="4" key="1">
    <citation type="journal article" date="2023" name="Mol. Biol. Evol.">
        <title>Third-Generation Sequencing Reveals the Adaptive Role of the Epigenome in Three Deep-Sea Polychaetes.</title>
        <authorList>
            <person name="Perez M."/>
            <person name="Aroh O."/>
            <person name="Sun Y."/>
            <person name="Lan Y."/>
            <person name="Juniper S.K."/>
            <person name="Young C.R."/>
            <person name="Angers B."/>
            <person name="Qian P.Y."/>
        </authorList>
    </citation>
    <scope>NUCLEOTIDE SEQUENCE</scope>
    <source>
        <strain evidence="4">R07B-5</strain>
    </source>
</reference>
<accession>A0AAD9PCP4</accession>
<comment type="similarity">
    <text evidence="1">Belongs to the mTERF family.</text>
</comment>
<dbReference type="GO" id="GO:0003676">
    <property type="term" value="F:nucleic acid binding"/>
    <property type="evidence" value="ECO:0007669"/>
    <property type="project" value="InterPro"/>
</dbReference>
<evidence type="ECO:0000256" key="2">
    <source>
        <dbReference type="ARBA" id="ARBA00022946"/>
    </source>
</evidence>
<proteinExistence type="inferred from homology"/>
<organism evidence="4 5">
    <name type="scientific">Ridgeia piscesae</name>
    <name type="common">Tubeworm</name>
    <dbReference type="NCBI Taxonomy" id="27915"/>
    <lineage>
        <taxon>Eukaryota</taxon>
        <taxon>Metazoa</taxon>
        <taxon>Spiralia</taxon>
        <taxon>Lophotrochozoa</taxon>
        <taxon>Annelida</taxon>
        <taxon>Polychaeta</taxon>
        <taxon>Sedentaria</taxon>
        <taxon>Canalipalpata</taxon>
        <taxon>Sabellida</taxon>
        <taxon>Siboglinidae</taxon>
        <taxon>Ridgeia</taxon>
    </lineage>
</organism>
<evidence type="ECO:0000256" key="1">
    <source>
        <dbReference type="ARBA" id="ARBA00007692"/>
    </source>
</evidence>
<dbReference type="InterPro" id="IPR003690">
    <property type="entry name" value="MTERF"/>
</dbReference>
<dbReference type="Pfam" id="PF02536">
    <property type="entry name" value="mTERF"/>
    <property type="match status" value="1"/>
</dbReference>
<dbReference type="PANTHER" id="PTHR13068">
    <property type="entry name" value="CGI-12 PROTEIN-RELATED"/>
    <property type="match status" value="1"/>
</dbReference>
<keyword evidence="2" id="KW-0809">Transit peptide</keyword>
<feature type="region of interest" description="Disordered" evidence="3">
    <location>
        <begin position="314"/>
        <end position="335"/>
    </location>
</feature>
<dbReference type="InterPro" id="IPR038538">
    <property type="entry name" value="MTERF_sf"/>
</dbReference>
<evidence type="ECO:0000256" key="3">
    <source>
        <dbReference type="SAM" id="MobiDB-lite"/>
    </source>
</evidence>
<dbReference type="Proteomes" id="UP001209878">
    <property type="component" value="Unassembled WGS sequence"/>
</dbReference>
<protein>
    <submittedName>
        <fullName evidence="4">Uncharacterized protein</fullName>
    </submittedName>
</protein>
<gene>
    <name evidence="4" type="ORF">NP493_34g06037</name>
</gene>
<dbReference type="Gene3D" id="1.25.70.10">
    <property type="entry name" value="Transcription termination factor 3, mitochondrial"/>
    <property type="match status" value="1"/>
</dbReference>
<evidence type="ECO:0000313" key="4">
    <source>
        <dbReference type="EMBL" id="KAK2192322.1"/>
    </source>
</evidence>